<evidence type="ECO:0000259" key="1">
    <source>
        <dbReference type="Pfam" id="PF13460"/>
    </source>
</evidence>
<dbReference type="HOGENOM" id="CLU_007383_6_5_9"/>
<gene>
    <name evidence="2" type="ORF">Thena_1293</name>
</gene>
<dbReference type="eggNOG" id="COG0702">
    <property type="taxonomic scope" value="Bacteria"/>
</dbReference>
<feature type="domain" description="NAD(P)-binding" evidence="1">
    <location>
        <begin position="7"/>
        <end position="154"/>
    </location>
</feature>
<dbReference type="KEGG" id="tnr:Thena_1293"/>
<evidence type="ECO:0000313" key="2">
    <source>
        <dbReference type="EMBL" id="AEE14910.1"/>
    </source>
</evidence>
<dbReference type="Proteomes" id="UP000011765">
    <property type="component" value="Chromosome"/>
</dbReference>
<dbReference type="SUPFAM" id="SSF51735">
    <property type="entry name" value="NAD(P)-binding Rossmann-fold domains"/>
    <property type="match status" value="1"/>
</dbReference>
<proteinExistence type="predicted"/>
<accession>M1E8F5</accession>
<dbReference type="PANTHER" id="PTHR12126:SF11">
    <property type="entry name" value="NADH DEHYDROGENASE [UBIQUINONE] 1 ALPHA SUBCOMPLEX SUBUNIT 9, MITOCHONDRIAL"/>
    <property type="match status" value="1"/>
</dbReference>
<sequence>MKVLIFGGTGFIGKRVVKTLLDKENRVIVFSHKRKISDKKNVEHFKGDILDKNSIKEALKLKPDVVINLVGIIKEIPKRGITFKTMHFDAASNLIDSIVEFNKNIPLVQISANGVEKGKDITDYFKYKYQAEEKVKSSGLRYAIIRPSIVIGEKEGIVKDLSIPLSLGFFPLPKIDVKFSPVKVELVAEKIVKVAEDLVNGSLESNVIKICGEEEMNFRGLIEYIAKIVGKKVIFVPAPLFLFKIAAFLGDRFNFIPLNTVTLKMLLQGNVCSNNTNYVRY</sequence>
<evidence type="ECO:0000313" key="3">
    <source>
        <dbReference type="Proteomes" id="UP000011765"/>
    </source>
</evidence>
<protein>
    <submittedName>
        <fullName evidence="2">NAD-dependent epimerase/dehydratase</fullName>
    </submittedName>
</protein>
<reference evidence="2 3" key="1">
    <citation type="submission" date="2011-04" db="EMBL/GenBank/DDBJ databases">
        <title>The complete genome of Thermodesulfobium narugense DSM 14796.</title>
        <authorList>
            <consortium name="US DOE Joint Genome Institute (JGI-PGF)"/>
            <person name="Lucas S."/>
            <person name="Han J."/>
            <person name="Lapidus A."/>
            <person name="Bruce D."/>
            <person name="Goodwin L."/>
            <person name="Pitluck S."/>
            <person name="Peters L."/>
            <person name="Kyrpides N."/>
            <person name="Mavromatis K."/>
            <person name="Pagani I."/>
            <person name="Ivanova N."/>
            <person name="Ovchinnikova G."/>
            <person name="Zhang X."/>
            <person name="Saunders L."/>
            <person name="Detter J.C."/>
            <person name="Tapia R."/>
            <person name="Han C."/>
            <person name="Land M."/>
            <person name="Hauser L."/>
            <person name="Markowitz V."/>
            <person name="Cheng J.-F."/>
            <person name="Hugenholtz P."/>
            <person name="Woyke T."/>
            <person name="Wu D."/>
            <person name="Spring S."/>
            <person name="Schroeder M."/>
            <person name="Brambilla E."/>
            <person name="Klenk H.-P."/>
            <person name="Eisen J.A."/>
        </authorList>
    </citation>
    <scope>NUCLEOTIDE SEQUENCE [LARGE SCALE GENOMIC DNA]</scope>
    <source>
        <strain evidence="2 3">DSM 14796</strain>
    </source>
</reference>
<dbReference type="OrthoDB" id="9801773at2"/>
<dbReference type="InterPro" id="IPR016040">
    <property type="entry name" value="NAD(P)-bd_dom"/>
</dbReference>
<dbReference type="InterPro" id="IPR051207">
    <property type="entry name" value="ComplexI_NDUFA9_subunit"/>
</dbReference>
<keyword evidence="3" id="KW-1185">Reference proteome</keyword>
<organism evidence="2 3">
    <name type="scientific">Thermodesulfobium narugense DSM 14796</name>
    <dbReference type="NCBI Taxonomy" id="747365"/>
    <lineage>
        <taxon>Bacteria</taxon>
        <taxon>Pseudomonadati</taxon>
        <taxon>Thermodesulfobiota</taxon>
        <taxon>Thermodesulfobiia</taxon>
        <taxon>Thermodesulfobiales</taxon>
        <taxon>Thermodesulfobiaceae</taxon>
        <taxon>Thermodesulfobium</taxon>
    </lineage>
</organism>
<name>M1E8F5_9BACT</name>
<dbReference type="Pfam" id="PF13460">
    <property type="entry name" value="NAD_binding_10"/>
    <property type="match status" value="1"/>
</dbReference>
<dbReference type="InterPro" id="IPR036291">
    <property type="entry name" value="NAD(P)-bd_dom_sf"/>
</dbReference>
<dbReference type="RefSeq" id="WP_013756631.1">
    <property type="nucleotide sequence ID" value="NC_015499.1"/>
</dbReference>
<dbReference type="PANTHER" id="PTHR12126">
    <property type="entry name" value="NADH-UBIQUINONE OXIDOREDUCTASE 39 KDA SUBUNIT-RELATED"/>
    <property type="match status" value="1"/>
</dbReference>
<dbReference type="AlphaFoldDB" id="M1E8F5"/>
<dbReference type="GO" id="GO:0044877">
    <property type="term" value="F:protein-containing complex binding"/>
    <property type="evidence" value="ECO:0007669"/>
    <property type="project" value="TreeGrafter"/>
</dbReference>
<dbReference type="STRING" id="747365.Thena_1293"/>
<dbReference type="EMBL" id="CP002690">
    <property type="protein sequence ID" value="AEE14910.1"/>
    <property type="molecule type" value="Genomic_DNA"/>
</dbReference>
<dbReference type="Gene3D" id="3.40.50.720">
    <property type="entry name" value="NAD(P)-binding Rossmann-like Domain"/>
    <property type="match status" value="1"/>
</dbReference>